<feature type="region of interest" description="Disordered" evidence="1">
    <location>
        <begin position="1"/>
        <end position="72"/>
    </location>
</feature>
<evidence type="ECO:0000256" key="1">
    <source>
        <dbReference type="SAM" id="MobiDB-lite"/>
    </source>
</evidence>
<dbReference type="STRING" id="683260.SAMN05421874_106284"/>
<accession>A0A1G9ANY8</accession>
<keyword evidence="3" id="KW-1185">Reference proteome</keyword>
<protein>
    <submittedName>
        <fullName evidence="2">Uncharacterized protein</fullName>
    </submittedName>
</protein>
<name>A0A1G9ANY8_9ACTN</name>
<organism evidence="2 3">
    <name type="scientific">Nonomuraea maritima</name>
    <dbReference type="NCBI Taxonomy" id="683260"/>
    <lineage>
        <taxon>Bacteria</taxon>
        <taxon>Bacillati</taxon>
        <taxon>Actinomycetota</taxon>
        <taxon>Actinomycetes</taxon>
        <taxon>Streptosporangiales</taxon>
        <taxon>Streptosporangiaceae</taxon>
        <taxon>Nonomuraea</taxon>
    </lineage>
</organism>
<gene>
    <name evidence="2" type="ORF">SAMN05421874_106284</name>
</gene>
<dbReference type="Proteomes" id="UP000198683">
    <property type="component" value="Unassembled WGS sequence"/>
</dbReference>
<sequence>MSRKQPIRTGHPDVRPDAASHVKGVKQGNSTGNLDKQAGHLPDGRSTARRSTSINPGMHDPIDPDMPNLSPA</sequence>
<dbReference type="OrthoDB" id="5147872at2"/>
<feature type="compositionally biased region" description="Basic and acidic residues" evidence="1">
    <location>
        <begin position="10"/>
        <end position="20"/>
    </location>
</feature>
<dbReference type="EMBL" id="FNFB01000006">
    <property type="protein sequence ID" value="SDK29028.1"/>
    <property type="molecule type" value="Genomic_DNA"/>
</dbReference>
<evidence type="ECO:0000313" key="2">
    <source>
        <dbReference type="EMBL" id="SDK29028.1"/>
    </source>
</evidence>
<evidence type="ECO:0000313" key="3">
    <source>
        <dbReference type="Proteomes" id="UP000198683"/>
    </source>
</evidence>
<proteinExistence type="predicted"/>
<reference evidence="2 3" key="1">
    <citation type="submission" date="2016-10" db="EMBL/GenBank/DDBJ databases">
        <authorList>
            <person name="de Groot N.N."/>
        </authorList>
    </citation>
    <scope>NUCLEOTIDE SEQUENCE [LARGE SCALE GENOMIC DNA]</scope>
    <source>
        <strain evidence="2 3">CGMCC 4.5681</strain>
    </source>
</reference>
<dbReference type="AlphaFoldDB" id="A0A1G9ANY8"/>
<dbReference type="RefSeq" id="WP_090763748.1">
    <property type="nucleotide sequence ID" value="NZ_FNFB01000006.1"/>
</dbReference>